<protein>
    <submittedName>
        <fullName evidence="2">Nuclear transport factor 2 family protein</fullName>
    </submittedName>
</protein>
<keyword evidence="3" id="KW-1185">Reference proteome</keyword>
<evidence type="ECO:0000259" key="1">
    <source>
        <dbReference type="Pfam" id="PF14534"/>
    </source>
</evidence>
<dbReference type="SUPFAM" id="SSF54427">
    <property type="entry name" value="NTF2-like"/>
    <property type="match status" value="1"/>
</dbReference>
<dbReference type="RefSeq" id="WP_182687143.1">
    <property type="nucleotide sequence ID" value="NZ_JACHTF010000009.1"/>
</dbReference>
<comment type="caution">
    <text evidence="2">The sequence shown here is derived from an EMBL/GenBank/DDBJ whole genome shotgun (WGS) entry which is preliminary data.</text>
</comment>
<organism evidence="2 3">
    <name type="scientific">Marilutibacter spongiae</name>
    <dbReference type="NCBI Taxonomy" id="2025720"/>
    <lineage>
        <taxon>Bacteria</taxon>
        <taxon>Pseudomonadati</taxon>
        <taxon>Pseudomonadota</taxon>
        <taxon>Gammaproteobacteria</taxon>
        <taxon>Lysobacterales</taxon>
        <taxon>Lysobacteraceae</taxon>
        <taxon>Marilutibacter</taxon>
    </lineage>
</organism>
<accession>A0A7W3TME3</accession>
<evidence type="ECO:0000313" key="3">
    <source>
        <dbReference type="Proteomes" id="UP000523196"/>
    </source>
</evidence>
<gene>
    <name evidence="2" type="ORF">H4F98_09620</name>
</gene>
<proteinExistence type="predicted"/>
<dbReference type="Pfam" id="PF14534">
    <property type="entry name" value="DUF4440"/>
    <property type="match status" value="1"/>
</dbReference>
<feature type="domain" description="DUF4440" evidence="1">
    <location>
        <begin position="52"/>
        <end position="152"/>
    </location>
</feature>
<dbReference type="InterPro" id="IPR027843">
    <property type="entry name" value="DUF4440"/>
</dbReference>
<dbReference type="AlphaFoldDB" id="A0A7W3TME3"/>
<reference evidence="2 3" key="1">
    <citation type="submission" date="2020-08" db="EMBL/GenBank/DDBJ databases">
        <authorList>
            <person name="Xu S."/>
            <person name="Li A."/>
        </authorList>
    </citation>
    <scope>NUCLEOTIDE SEQUENCE [LARGE SCALE GENOMIC DNA]</scope>
    <source>
        <strain evidence="2 3">119BY6-57</strain>
    </source>
</reference>
<evidence type="ECO:0000313" key="2">
    <source>
        <dbReference type="EMBL" id="MBB1060831.1"/>
    </source>
</evidence>
<dbReference type="PROSITE" id="PS51257">
    <property type="entry name" value="PROKAR_LIPOPROTEIN"/>
    <property type="match status" value="1"/>
</dbReference>
<dbReference type="Proteomes" id="UP000523196">
    <property type="component" value="Unassembled WGS sequence"/>
</dbReference>
<dbReference type="EMBL" id="JACHTF010000009">
    <property type="protein sequence ID" value="MBB1060831.1"/>
    <property type="molecule type" value="Genomic_DNA"/>
</dbReference>
<dbReference type="Gene3D" id="3.10.450.50">
    <property type="match status" value="1"/>
</dbReference>
<sequence>MHRSPAPSARTLATSMLACIGLTACMSNPTTSTGQVARDLDADRARLIALNETLVQSQIVARDPALFSAMAADDYRVLAPGGLIEDKTQSIAGLAAWNVTRVELSGTQVVFHGPVAIVMGRMDIDGEMKPVGRWGPLKYMSTWVREGEDWKILSRSLTPCLDKLVELGRC</sequence>
<dbReference type="InterPro" id="IPR032710">
    <property type="entry name" value="NTF2-like_dom_sf"/>
</dbReference>
<name>A0A7W3TME3_9GAMM</name>